<dbReference type="Pfam" id="PF14223">
    <property type="entry name" value="Retrotran_gag_2"/>
    <property type="match status" value="1"/>
</dbReference>
<reference evidence="2" key="1">
    <citation type="submission" date="2021-01" db="EMBL/GenBank/DDBJ databases">
        <title>Adiantum capillus-veneris genome.</title>
        <authorList>
            <person name="Fang Y."/>
            <person name="Liao Q."/>
        </authorList>
    </citation>
    <scope>NUCLEOTIDE SEQUENCE</scope>
    <source>
        <strain evidence="2">H3</strain>
        <tissue evidence="2">Leaf</tissue>
    </source>
</reference>
<evidence type="ECO:0000313" key="2">
    <source>
        <dbReference type="EMBL" id="KAI5061161.1"/>
    </source>
</evidence>
<name>A0A9D4U3X4_ADICA</name>
<evidence type="ECO:0000313" key="3">
    <source>
        <dbReference type="Proteomes" id="UP000886520"/>
    </source>
</evidence>
<accession>A0A9D4U3X4</accession>
<evidence type="ECO:0000256" key="1">
    <source>
        <dbReference type="SAM" id="MobiDB-lite"/>
    </source>
</evidence>
<dbReference type="AlphaFoldDB" id="A0A9D4U3X4"/>
<sequence length="162" mass="17847">MILEKAGNWGVTDGAEPDPAKQPVAPGAQPPTDAEKATWKKKDLEARTEIVLHLGDRQLQLVRTLETAHEMWTLLKTQYQQTNVVSRVFLHKQLNDIQMVNYPTTEAFLEAWQSANDHLLIAGLLLPDEVQVNILLAALPEVIQSGNVALKKVNIAAPTIGA</sequence>
<keyword evidence="3" id="KW-1185">Reference proteome</keyword>
<dbReference type="OrthoDB" id="7920740at2759"/>
<gene>
    <name evidence="2" type="ORF">GOP47_0023666</name>
</gene>
<feature type="region of interest" description="Disordered" evidence="1">
    <location>
        <begin position="1"/>
        <end position="38"/>
    </location>
</feature>
<dbReference type="Proteomes" id="UP000886520">
    <property type="component" value="Chromosome 23"/>
</dbReference>
<protein>
    <submittedName>
        <fullName evidence="2">Uncharacterized protein</fullName>
    </submittedName>
</protein>
<dbReference type="EMBL" id="JABFUD020000023">
    <property type="protein sequence ID" value="KAI5061161.1"/>
    <property type="molecule type" value="Genomic_DNA"/>
</dbReference>
<proteinExistence type="predicted"/>
<comment type="caution">
    <text evidence="2">The sequence shown here is derived from an EMBL/GenBank/DDBJ whole genome shotgun (WGS) entry which is preliminary data.</text>
</comment>
<organism evidence="2 3">
    <name type="scientific">Adiantum capillus-veneris</name>
    <name type="common">Maidenhair fern</name>
    <dbReference type="NCBI Taxonomy" id="13818"/>
    <lineage>
        <taxon>Eukaryota</taxon>
        <taxon>Viridiplantae</taxon>
        <taxon>Streptophyta</taxon>
        <taxon>Embryophyta</taxon>
        <taxon>Tracheophyta</taxon>
        <taxon>Polypodiopsida</taxon>
        <taxon>Polypodiidae</taxon>
        <taxon>Polypodiales</taxon>
        <taxon>Pteridineae</taxon>
        <taxon>Pteridaceae</taxon>
        <taxon>Vittarioideae</taxon>
        <taxon>Adiantum</taxon>
    </lineage>
</organism>